<evidence type="ECO:0000256" key="3">
    <source>
        <dbReference type="ARBA" id="ARBA00022833"/>
    </source>
</evidence>
<dbReference type="GO" id="GO:0008270">
    <property type="term" value="F:zinc ion binding"/>
    <property type="evidence" value="ECO:0007669"/>
    <property type="project" value="UniProtKB-KW"/>
</dbReference>
<comment type="caution">
    <text evidence="7">The sequence shown here is derived from an EMBL/GenBank/DDBJ whole genome shotgun (WGS) entry which is preliminary data.</text>
</comment>
<keyword evidence="3" id="KW-0862">Zinc</keyword>
<evidence type="ECO:0000313" key="8">
    <source>
        <dbReference type="Proteomes" id="UP001162156"/>
    </source>
</evidence>
<evidence type="ECO:0000256" key="1">
    <source>
        <dbReference type="ARBA" id="ARBA00022723"/>
    </source>
</evidence>
<sequence>MEESLGAQYAIQIAVHTLRDRCKSLQYRISVLEEENMNLRIRCSRNDADENSSLSELDRLKEHITELTEQKEQLHNKIKMVSNENQDLWSKLGKLSIINKNLDLKHLHKMNHKLGFYKKNLEINERISLELEDISLKLTDSFCKQKIELDKLCSEIEGIQYTNSIITENFGFCYEDELEGDLIEDIKCLLGNLNVFKEEVFQQKDIIQKNLRNLNNLREKSVCKACEIKKNGITDRSTSTSDIPKSGVDKCTEVINIDSTDLNSSKEMPPESEKVCPICTRIFRKDVEFPEFQRHVEDHFHPDIDTYELL</sequence>
<keyword evidence="8" id="KW-1185">Reference proteome</keyword>
<keyword evidence="1" id="KW-0479">Metal-binding</keyword>
<organism evidence="7 8">
    <name type="scientific">Rhamnusium bicolor</name>
    <dbReference type="NCBI Taxonomy" id="1586634"/>
    <lineage>
        <taxon>Eukaryota</taxon>
        <taxon>Metazoa</taxon>
        <taxon>Ecdysozoa</taxon>
        <taxon>Arthropoda</taxon>
        <taxon>Hexapoda</taxon>
        <taxon>Insecta</taxon>
        <taxon>Pterygota</taxon>
        <taxon>Neoptera</taxon>
        <taxon>Endopterygota</taxon>
        <taxon>Coleoptera</taxon>
        <taxon>Polyphaga</taxon>
        <taxon>Cucujiformia</taxon>
        <taxon>Chrysomeloidea</taxon>
        <taxon>Cerambycidae</taxon>
        <taxon>Lepturinae</taxon>
        <taxon>Rhagiini</taxon>
        <taxon>Rhamnusium</taxon>
    </lineage>
</organism>
<feature type="domain" description="UBZ1-type" evidence="6">
    <location>
        <begin position="274"/>
        <end position="300"/>
    </location>
</feature>
<feature type="coiled-coil region" evidence="5">
    <location>
        <begin position="15"/>
        <end position="84"/>
    </location>
</feature>
<evidence type="ECO:0000259" key="6">
    <source>
        <dbReference type="Pfam" id="PF18112"/>
    </source>
</evidence>
<protein>
    <recommendedName>
        <fullName evidence="6">UBZ1-type domain-containing protein</fullName>
    </recommendedName>
</protein>
<evidence type="ECO:0000256" key="2">
    <source>
        <dbReference type="ARBA" id="ARBA00022771"/>
    </source>
</evidence>
<dbReference type="Proteomes" id="UP001162156">
    <property type="component" value="Unassembled WGS sequence"/>
</dbReference>
<keyword evidence="2" id="KW-0863">Zinc-finger</keyword>
<evidence type="ECO:0000313" key="7">
    <source>
        <dbReference type="EMBL" id="KAJ8931931.1"/>
    </source>
</evidence>
<dbReference type="InterPro" id="IPR041641">
    <property type="entry name" value="CALCOCO1/2_Zn_UBZ1"/>
</dbReference>
<name>A0AAV8X1X2_9CUCU</name>
<dbReference type="Pfam" id="PF18112">
    <property type="entry name" value="Zn-C2H2_12"/>
    <property type="match status" value="1"/>
</dbReference>
<dbReference type="AlphaFoldDB" id="A0AAV8X1X2"/>
<dbReference type="CDD" id="cd21965">
    <property type="entry name" value="Zn-C2H2_CALCOCO1_TAX1BP1_like"/>
    <property type="match status" value="1"/>
</dbReference>
<keyword evidence="4 5" id="KW-0175">Coiled coil</keyword>
<evidence type="ECO:0000256" key="5">
    <source>
        <dbReference type="SAM" id="Coils"/>
    </source>
</evidence>
<proteinExistence type="predicted"/>
<dbReference type="EMBL" id="JANEYF010004205">
    <property type="protein sequence ID" value="KAJ8931931.1"/>
    <property type="molecule type" value="Genomic_DNA"/>
</dbReference>
<accession>A0AAV8X1X2</accession>
<reference evidence="7" key="1">
    <citation type="journal article" date="2023" name="Insect Mol. Biol.">
        <title>Genome sequencing provides insights into the evolution of gene families encoding plant cell wall-degrading enzymes in longhorned beetles.</title>
        <authorList>
            <person name="Shin N.R."/>
            <person name="Okamura Y."/>
            <person name="Kirsch R."/>
            <person name="Pauchet Y."/>
        </authorList>
    </citation>
    <scope>NUCLEOTIDE SEQUENCE</scope>
    <source>
        <strain evidence="7">RBIC_L_NR</strain>
    </source>
</reference>
<dbReference type="Gene3D" id="6.20.250.40">
    <property type="match status" value="1"/>
</dbReference>
<evidence type="ECO:0000256" key="4">
    <source>
        <dbReference type="ARBA" id="ARBA00023054"/>
    </source>
</evidence>
<gene>
    <name evidence="7" type="ORF">NQ314_015111</name>
</gene>